<dbReference type="Proteomes" id="UP000774617">
    <property type="component" value="Unassembled WGS sequence"/>
</dbReference>
<dbReference type="PANTHER" id="PTHR46310">
    <property type="entry name" value="AMIDASE 1"/>
    <property type="match status" value="1"/>
</dbReference>
<name>A0ABQ8FWS7_9PEZI</name>
<gene>
    <name evidence="4" type="ORF">B0J12DRAFT_722057</name>
</gene>
<accession>A0ABQ8FWS7</accession>
<sequence length="586" mass="62633">MPWNTRWPSSVVAAIFFTAFSFPRHVSATQVDGGKITTLDNIPFYVGETPVAQFQQLPSEHLGEAFYGQDIFPLTVIHAKAGECLSVQEYNSTIAGYKDQDDVFQYAFLQAIYIVQGGPNNVTAPLPGACAVRGVLAAALSAPIPSGPYFVSVATGNIFRAYRLYADDHLAFTQPAVSNENGGFLPLPATTGNLMTRSVAVPSRLHYPRSASQPLAGLRLAVKDIFHVRGLKTSGGSRAYYSIYDAQNTTAASIQRLIDLGAILVGKTGTAQFANGDRPTADWVDQPSGSSAGCAVAIAAYDWLDIAIGSDTGGSMRSPARLNGVFGNRPSTGAVSMDGVLPLAPHLDTAGVFARSAAFWSKIAHWYDSDDGVSSNSFEAAPSEPLALFNAFISRLERFLGSDRVVVDLLNQTYAVLTSVDQYNLLGAPLFADYAARYGGARPFINPSPRARWEWGDLYADAVRNMDAFRTWWSSAGFGRPNASTCSEGVYVYMGASGVPSYRDAYVEPRLEPPFGFADWTIAGFAGAPEVSAVSGRTEHLPVTANLQVARGCDGMLAALVSQLEIEGIVRPVAAGPSRAPSKQFK</sequence>
<dbReference type="InterPro" id="IPR058329">
    <property type="entry name" value="Arp1_N"/>
</dbReference>
<keyword evidence="1" id="KW-0732">Signal</keyword>
<comment type="caution">
    <text evidence="4">The sequence shown here is derived from an EMBL/GenBank/DDBJ whole genome shotgun (WGS) entry which is preliminary data.</text>
</comment>
<dbReference type="EMBL" id="JAGTJR010000053">
    <property type="protein sequence ID" value="KAH7027011.1"/>
    <property type="molecule type" value="Genomic_DNA"/>
</dbReference>
<dbReference type="Pfam" id="PF01425">
    <property type="entry name" value="Amidase"/>
    <property type="match status" value="1"/>
</dbReference>
<dbReference type="PANTHER" id="PTHR46310:SF7">
    <property type="entry name" value="AMIDASE 1"/>
    <property type="match status" value="1"/>
</dbReference>
<evidence type="ECO:0000259" key="3">
    <source>
        <dbReference type="Pfam" id="PF26053"/>
    </source>
</evidence>
<organism evidence="4 5">
    <name type="scientific">Macrophomina phaseolina</name>
    <dbReference type="NCBI Taxonomy" id="35725"/>
    <lineage>
        <taxon>Eukaryota</taxon>
        <taxon>Fungi</taxon>
        <taxon>Dikarya</taxon>
        <taxon>Ascomycota</taxon>
        <taxon>Pezizomycotina</taxon>
        <taxon>Dothideomycetes</taxon>
        <taxon>Dothideomycetes incertae sedis</taxon>
        <taxon>Botryosphaeriales</taxon>
        <taxon>Botryosphaeriaceae</taxon>
        <taxon>Macrophomina</taxon>
    </lineage>
</organism>
<evidence type="ECO:0000256" key="1">
    <source>
        <dbReference type="SAM" id="SignalP"/>
    </source>
</evidence>
<dbReference type="Gene3D" id="3.90.1300.10">
    <property type="entry name" value="Amidase signature (AS) domain"/>
    <property type="match status" value="1"/>
</dbReference>
<feature type="signal peptide" evidence="1">
    <location>
        <begin position="1"/>
        <end position="28"/>
    </location>
</feature>
<feature type="chain" id="PRO_5047480834" evidence="1">
    <location>
        <begin position="29"/>
        <end position="586"/>
    </location>
</feature>
<evidence type="ECO:0000313" key="5">
    <source>
        <dbReference type="Proteomes" id="UP000774617"/>
    </source>
</evidence>
<reference evidence="4 5" key="1">
    <citation type="journal article" date="2021" name="Nat. Commun.">
        <title>Genetic determinants of endophytism in the Arabidopsis root mycobiome.</title>
        <authorList>
            <person name="Mesny F."/>
            <person name="Miyauchi S."/>
            <person name="Thiergart T."/>
            <person name="Pickel B."/>
            <person name="Atanasova L."/>
            <person name="Karlsson M."/>
            <person name="Huettel B."/>
            <person name="Barry K.W."/>
            <person name="Haridas S."/>
            <person name="Chen C."/>
            <person name="Bauer D."/>
            <person name="Andreopoulos W."/>
            <person name="Pangilinan J."/>
            <person name="LaButti K."/>
            <person name="Riley R."/>
            <person name="Lipzen A."/>
            <person name="Clum A."/>
            <person name="Drula E."/>
            <person name="Henrissat B."/>
            <person name="Kohler A."/>
            <person name="Grigoriev I.V."/>
            <person name="Martin F.M."/>
            <person name="Hacquard S."/>
        </authorList>
    </citation>
    <scope>NUCLEOTIDE SEQUENCE [LARGE SCALE GENOMIC DNA]</scope>
    <source>
        <strain evidence="4 5">MPI-SDFR-AT-0080</strain>
    </source>
</reference>
<dbReference type="Pfam" id="PF26053">
    <property type="entry name" value="DUF8016"/>
    <property type="match status" value="1"/>
</dbReference>
<keyword evidence="5" id="KW-1185">Reference proteome</keyword>
<protein>
    <submittedName>
        <fullName evidence="4">Glutamyl-tRNA amidotransferase, subunit A</fullName>
    </submittedName>
</protein>
<dbReference type="InterPro" id="IPR023631">
    <property type="entry name" value="Amidase_dom"/>
</dbReference>
<dbReference type="InterPro" id="IPR036928">
    <property type="entry name" value="AS_sf"/>
</dbReference>
<evidence type="ECO:0000259" key="2">
    <source>
        <dbReference type="Pfam" id="PF01425"/>
    </source>
</evidence>
<dbReference type="SUPFAM" id="SSF75304">
    <property type="entry name" value="Amidase signature (AS) enzymes"/>
    <property type="match status" value="1"/>
</dbReference>
<evidence type="ECO:0000313" key="4">
    <source>
        <dbReference type="EMBL" id="KAH7027011.1"/>
    </source>
</evidence>
<feature type="domain" description="Amidase" evidence="2">
    <location>
        <begin position="210"/>
        <end position="357"/>
    </location>
</feature>
<feature type="domain" description="Scytalone dehydratase-like protein Arp1 N-terminal" evidence="3">
    <location>
        <begin position="65"/>
        <end position="118"/>
    </location>
</feature>
<proteinExistence type="predicted"/>